<dbReference type="InterPro" id="IPR009008">
    <property type="entry name" value="Val/Leu/Ile-tRNA-synth_edit"/>
</dbReference>
<dbReference type="InterPro" id="IPR010978">
    <property type="entry name" value="tRNA-bd_arm"/>
</dbReference>
<comment type="caution">
    <text evidence="13">The sequence shown here is derived from an EMBL/GenBank/DDBJ whole genome shotgun (WGS) entry which is preliminary data.</text>
</comment>
<protein>
    <recommendedName>
        <fullName evidence="9">Valine--tRNA ligase</fullName>
        <ecNumber evidence="9">6.1.1.9</ecNumber>
    </recommendedName>
    <alternativeName>
        <fullName evidence="9">Valyl-tRNA synthetase</fullName>
        <shortName evidence="9">ValRS</shortName>
    </alternativeName>
</protein>
<proteinExistence type="inferred from homology"/>
<evidence type="ECO:0000313" key="14">
    <source>
        <dbReference type="Proteomes" id="UP001597079"/>
    </source>
</evidence>
<comment type="domain">
    <text evidence="9">The C-terminal coiled-coil domain is crucial for aminoacylation activity.</text>
</comment>
<dbReference type="Gene3D" id="3.90.740.10">
    <property type="entry name" value="Valyl/Leucyl/Isoleucyl-tRNA synthetase, editing domain"/>
    <property type="match status" value="2"/>
</dbReference>
<dbReference type="Pfam" id="PF00133">
    <property type="entry name" value="tRNA-synt_1"/>
    <property type="match status" value="1"/>
</dbReference>
<dbReference type="SUPFAM" id="SSF50677">
    <property type="entry name" value="ValRS/IleRS/LeuRS editing domain"/>
    <property type="match status" value="1"/>
</dbReference>
<keyword evidence="4 9" id="KW-0067">ATP-binding</keyword>
<evidence type="ECO:0000259" key="12">
    <source>
        <dbReference type="Pfam" id="PF10458"/>
    </source>
</evidence>
<keyword evidence="7 9" id="KW-0030">Aminoacyl-tRNA synthetase</keyword>
<dbReference type="Gene3D" id="3.40.50.620">
    <property type="entry name" value="HUPs"/>
    <property type="match status" value="2"/>
</dbReference>
<reference evidence="14" key="1">
    <citation type="journal article" date="2019" name="Int. J. Syst. Evol. Microbiol.">
        <title>The Global Catalogue of Microorganisms (GCM) 10K type strain sequencing project: providing services to taxonomists for standard genome sequencing and annotation.</title>
        <authorList>
            <consortium name="The Broad Institute Genomics Platform"/>
            <consortium name="The Broad Institute Genome Sequencing Center for Infectious Disease"/>
            <person name="Wu L."/>
            <person name="Ma J."/>
        </authorList>
    </citation>
    <scope>NUCLEOTIDE SEQUENCE [LARGE SCALE GENOMIC DNA]</scope>
    <source>
        <strain evidence="14">CGMCC 1.12286</strain>
    </source>
</reference>
<gene>
    <name evidence="9" type="primary">valS</name>
    <name evidence="13" type="ORF">ACFSB2_09770</name>
</gene>
<accession>A0ABW4JIH9</accession>
<feature type="domain" description="Methionyl/Valyl/Leucyl/Isoleucyl-tRNA synthetase anticodon-binding" evidence="11">
    <location>
        <begin position="614"/>
        <end position="760"/>
    </location>
</feature>
<dbReference type="InterPro" id="IPR002303">
    <property type="entry name" value="Valyl-tRNA_ligase"/>
</dbReference>
<evidence type="ECO:0000256" key="9">
    <source>
        <dbReference type="HAMAP-Rule" id="MF_02004"/>
    </source>
</evidence>
<keyword evidence="1 9" id="KW-0963">Cytoplasm</keyword>
<evidence type="ECO:0000256" key="5">
    <source>
        <dbReference type="ARBA" id="ARBA00022917"/>
    </source>
</evidence>
<keyword evidence="5 9" id="KW-0648">Protein biosynthesis</keyword>
<sequence length="885" mass="100077">MTKPEQRTLSTVYDPKQVEKRTYEYWEKNGHFTAGKHPERPPFAIVMPPPNVTGVLHLGHALDNTLQDITIRYKRMHGFDALWVPGTDHAGIATQARVEKAIQETEGKSRHDLGRDAFVERVWAWKEEYGDAITSQIRALGASCDWSRQRFTMDEGLSQAVREVFVRLYEKQLIYRGNRIINWCPRCATALSDIEVEHQDVAGTLYHVRYPLADGEGEVVIATTRPETMFADVAIAVHPDDERYQNMIGKTVRLPLTDRDIPVIADDYVDMEFGTGCLKITPAHDPNDFEVGNRHDLPHLQCIDADGRLNTLAGAFAGLSREEGRTQVANALESEGYLVQREQIEHAVGHCSRCDTVVEPYLSDQWFVRMEKLAARALDGFNRGDLQFVPSRFGKAFTRWMEDMRDWCISRQLWWGHRIPAWYCDDCGEISVAKTDLVRCSHCQSERIRQDEDVLDTWFSSALWPFSTLEWPNTEAADFKRYYPTSALMTGYDILGFWVARMVFMGLEFTDEMPFKTVVLHGLVRDAQGQKMSKSKGNGVDPIAVIDQYGADALRFMLATSTSPGNDQRFTWDKIEGARNFINKIWNASRFVAMNLPADFTPALLTKAQLDVADRWILHRLSETVAAVTHHLDSYDYGEAARAMYDFAWDDFCDWYIEFSKIALYGEDEARKAVVQTLLHRVLTSLITLLHPYIPFVTEEIWQALPNTNGALILSNWPEAEPDLADEAAVAQMNLVMDAIRAVRNVRAELHVAPSKPIPMQINCENEDVATLFETVQKDIARFCNSDALTIVVGGDAPAKSVTQIVSGAQIHIPQAGLIDIEAEIGRLNKEALRLKGEVERIEKKLGNAGFVAKAPADVVAKERSKMEDYEQKLAAVQARIQDLS</sequence>
<dbReference type="NCBIfam" id="NF004349">
    <property type="entry name" value="PRK05729.1"/>
    <property type="match status" value="1"/>
</dbReference>
<comment type="domain">
    <text evidence="9">ValRS has two distinct active sites: one for aminoacylation and one for editing. The misactivated threonine is translocated from the active site to the editing site.</text>
</comment>
<evidence type="ECO:0000256" key="2">
    <source>
        <dbReference type="ARBA" id="ARBA00022598"/>
    </source>
</evidence>
<feature type="binding site" evidence="9">
    <location>
        <position position="534"/>
    </location>
    <ligand>
        <name>ATP</name>
        <dbReference type="ChEBI" id="CHEBI:30616"/>
    </ligand>
</feature>
<dbReference type="PANTHER" id="PTHR11946">
    <property type="entry name" value="VALYL-TRNA SYNTHETASES"/>
    <property type="match status" value="1"/>
</dbReference>
<organism evidence="13 14">
    <name type="scientific">Alicyclobacillus fodiniaquatilis</name>
    <dbReference type="NCBI Taxonomy" id="1661150"/>
    <lineage>
        <taxon>Bacteria</taxon>
        <taxon>Bacillati</taxon>
        <taxon>Bacillota</taxon>
        <taxon>Bacilli</taxon>
        <taxon>Bacillales</taxon>
        <taxon>Alicyclobacillaceae</taxon>
        <taxon>Alicyclobacillus</taxon>
    </lineage>
</organism>
<dbReference type="InterPro" id="IPR009080">
    <property type="entry name" value="tRNAsynth_Ia_anticodon-bd"/>
</dbReference>
<dbReference type="Gene3D" id="1.10.730.10">
    <property type="entry name" value="Isoleucyl-tRNA Synthetase, Domain 1"/>
    <property type="match status" value="1"/>
</dbReference>
<comment type="function">
    <text evidence="9">Catalyzes the attachment of valine to tRNA(Val). As ValRS can inadvertently accommodate and process structurally similar amino acids such as threonine, to avoid such errors, it has a 'posttransfer' editing activity that hydrolyzes mischarged Thr-tRNA(Val) in a tRNA-dependent manner.</text>
</comment>
<dbReference type="HAMAP" id="MF_02004">
    <property type="entry name" value="Val_tRNA_synth_type1"/>
    <property type="match status" value="1"/>
</dbReference>
<evidence type="ECO:0000256" key="7">
    <source>
        <dbReference type="ARBA" id="ARBA00023146"/>
    </source>
</evidence>
<dbReference type="Gene3D" id="1.10.287.380">
    <property type="entry name" value="Valyl-tRNA synthetase, C-terminal domain"/>
    <property type="match status" value="1"/>
</dbReference>
<evidence type="ECO:0000256" key="8">
    <source>
        <dbReference type="ARBA" id="ARBA00047552"/>
    </source>
</evidence>
<feature type="short sequence motif" description="'KMSKS' region" evidence="9">
    <location>
        <begin position="531"/>
        <end position="535"/>
    </location>
</feature>
<comment type="subcellular location">
    <subcellularLocation>
        <location evidence="9">Cytoplasm</location>
    </subcellularLocation>
</comment>
<dbReference type="InterPro" id="IPR014729">
    <property type="entry name" value="Rossmann-like_a/b/a_fold"/>
</dbReference>
<feature type="short sequence motif" description="'HIGH' region" evidence="9">
    <location>
        <begin position="50"/>
        <end position="60"/>
    </location>
</feature>
<dbReference type="CDD" id="cd00817">
    <property type="entry name" value="ValRS_core"/>
    <property type="match status" value="1"/>
</dbReference>
<evidence type="ECO:0000259" key="11">
    <source>
        <dbReference type="Pfam" id="PF08264"/>
    </source>
</evidence>
<dbReference type="InterPro" id="IPR033705">
    <property type="entry name" value="Anticodon_Ia_Val"/>
</dbReference>
<dbReference type="InterPro" id="IPR002300">
    <property type="entry name" value="aa-tRNA-synth_Ia"/>
</dbReference>
<comment type="similarity">
    <text evidence="9">Belongs to the class-I aminoacyl-tRNA synthetase family. ValS type 1 subfamily.</text>
</comment>
<evidence type="ECO:0000256" key="3">
    <source>
        <dbReference type="ARBA" id="ARBA00022741"/>
    </source>
</evidence>
<dbReference type="PRINTS" id="PR00986">
    <property type="entry name" value="TRNASYNTHVAL"/>
</dbReference>
<keyword evidence="3 9" id="KW-0547">Nucleotide-binding</keyword>
<feature type="domain" description="Aminoacyl-tRNA synthetase class Ia" evidence="10">
    <location>
        <begin position="22"/>
        <end position="569"/>
    </location>
</feature>
<keyword evidence="2 9" id="KW-0436">Ligase</keyword>
<dbReference type="Pfam" id="PF08264">
    <property type="entry name" value="Anticodon_1"/>
    <property type="match status" value="1"/>
</dbReference>
<evidence type="ECO:0000256" key="4">
    <source>
        <dbReference type="ARBA" id="ARBA00022840"/>
    </source>
</evidence>
<dbReference type="CDD" id="cd07962">
    <property type="entry name" value="Anticodon_Ia_Val"/>
    <property type="match status" value="1"/>
</dbReference>
<feature type="domain" description="Valyl-tRNA synthetase tRNA-binding arm" evidence="12">
    <location>
        <begin position="820"/>
        <end position="884"/>
    </location>
</feature>
<dbReference type="Pfam" id="PF10458">
    <property type="entry name" value="Val_tRNA-synt_C"/>
    <property type="match status" value="1"/>
</dbReference>
<dbReference type="RefSeq" id="WP_377942851.1">
    <property type="nucleotide sequence ID" value="NZ_JBHUCX010000024.1"/>
</dbReference>
<dbReference type="PANTHER" id="PTHR11946:SF93">
    <property type="entry name" value="VALINE--TRNA LIGASE, CHLOROPLASTIC_MITOCHONDRIAL 2"/>
    <property type="match status" value="1"/>
</dbReference>
<evidence type="ECO:0000256" key="6">
    <source>
        <dbReference type="ARBA" id="ARBA00023054"/>
    </source>
</evidence>
<dbReference type="EC" id="6.1.1.9" evidence="9"/>
<dbReference type="InterPro" id="IPR037118">
    <property type="entry name" value="Val-tRNA_synth_C_sf"/>
</dbReference>
<dbReference type="InterPro" id="IPR001412">
    <property type="entry name" value="aa-tRNA-synth_I_CS"/>
</dbReference>
<dbReference type="PROSITE" id="PS00178">
    <property type="entry name" value="AA_TRNA_LIGASE_I"/>
    <property type="match status" value="1"/>
</dbReference>
<evidence type="ECO:0000259" key="10">
    <source>
        <dbReference type="Pfam" id="PF00133"/>
    </source>
</evidence>
<keyword evidence="14" id="KW-1185">Reference proteome</keyword>
<feature type="coiled-coil region" evidence="9">
    <location>
        <begin position="818"/>
        <end position="880"/>
    </location>
</feature>
<dbReference type="EMBL" id="JBHUCX010000024">
    <property type="protein sequence ID" value="MFD1674980.1"/>
    <property type="molecule type" value="Genomic_DNA"/>
</dbReference>
<dbReference type="SUPFAM" id="SSF47323">
    <property type="entry name" value="Anticodon-binding domain of a subclass of class I aminoacyl-tRNA synthetases"/>
    <property type="match status" value="1"/>
</dbReference>
<dbReference type="Proteomes" id="UP001597079">
    <property type="component" value="Unassembled WGS sequence"/>
</dbReference>
<comment type="catalytic activity">
    <reaction evidence="8 9">
        <text>tRNA(Val) + L-valine + ATP = L-valyl-tRNA(Val) + AMP + diphosphate</text>
        <dbReference type="Rhea" id="RHEA:10704"/>
        <dbReference type="Rhea" id="RHEA-COMP:9672"/>
        <dbReference type="Rhea" id="RHEA-COMP:9708"/>
        <dbReference type="ChEBI" id="CHEBI:30616"/>
        <dbReference type="ChEBI" id="CHEBI:33019"/>
        <dbReference type="ChEBI" id="CHEBI:57762"/>
        <dbReference type="ChEBI" id="CHEBI:78442"/>
        <dbReference type="ChEBI" id="CHEBI:78537"/>
        <dbReference type="ChEBI" id="CHEBI:456215"/>
        <dbReference type="EC" id="6.1.1.9"/>
    </reaction>
</comment>
<dbReference type="NCBIfam" id="TIGR00422">
    <property type="entry name" value="valS"/>
    <property type="match status" value="1"/>
</dbReference>
<evidence type="ECO:0000256" key="1">
    <source>
        <dbReference type="ARBA" id="ARBA00022490"/>
    </source>
</evidence>
<dbReference type="SUPFAM" id="SSF52374">
    <property type="entry name" value="Nucleotidylyl transferase"/>
    <property type="match status" value="1"/>
</dbReference>
<dbReference type="InterPro" id="IPR019499">
    <property type="entry name" value="Val-tRNA_synth_tRNA-bd"/>
</dbReference>
<keyword evidence="6 9" id="KW-0175">Coiled coil</keyword>
<evidence type="ECO:0000313" key="13">
    <source>
        <dbReference type="EMBL" id="MFD1674980.1"/>
    </source>
</evidence>
<dbReference type="GO" id="GO:0004832">
    <property type="term" value="F:valine-tRNA ligase activity"/>
    <property type="evidence" value="ECO:0007669"/>
    <property type="project" value="UniProtKB-EC"/>
</dbReference>
<dbReference type="SUPFAM" id="SSF46589">
    <property type="entry name" value="tRNA-binding arm"/>
    <property type="match status" value="1"/>
</dbReference>
<dbReference type="InterPro" id="IPR013155">
    <property type="entry name" value="M/V/L/I-tRNA-synth_anticd-bd"/>
</dbReference>
<comment type="subunit">
    <text evidence="9">Monomer.</text>
</comment>
<name>A0ABW4JIH9_9BACL</name>